<reference evidence="1 2" key="1">
    <citation type="submission" date="2024-10" db="EMBL/GenBank/DDBJ databases">
        <title>The Natural Products Discovery Center: Release of the First 8490 Sequenced Strains for Exploring Actinobacteria Biosynthetic Diversity.</title>
        <authorList>
            <person name="Kalkreuter E."/>
            <person name="Kautsar S.A."/>
            <person name="Yang D."/>
            <person name="Bader C.D."/>
            <person name="Teijaro C.N."/>
            <person name="Fluegel L."/>
            <person name="Davis C.M."/>
            <person name="Simpson J.R."/>
            <person name="Lauterbach L."/>
            <person name="Steele A.D."/>
            <person name="Gui C."/>
            <person name="Meng S."/>
            <person name="Li G."/>
            <person name="Viehrig K."/>
            <person name="Ye F."/>
            <person name="Su P."/>
            <person name="Kiefer A.F."/>
            <person name="Nichols A."/>
            <person name="Cepeda A.J."/>
            <person name="Yan W."/>
            <person name="Fan B."/>
            <person name="Jiang Y."/>
            <person name="Adhikari A."/>
            <person name="Zheng C.-J."/>
            <person name="Schuster L."/>
            <person name="Cowan T.M."/>
            <person name="Smanski M.J."/>
            <person name="Chevrette M.G."/>
            <person name="De Carvalho L.P.S."/>
            <person name="Shen B."/>
        </authorList>
    </citation>
    <scope>NUCLEOTIDE SEQUENCE [LARGE SCALE GENOMIC DNA]</scope>
    <source>
        <strain evidence="1 2">NPDC001390</strain>
    </source>
</reference>
<gene>
    <name evidence="1" type="ORF">ACFY1D_18735</name>
</gene>
<evidence type="ECO:0000313" key="1">
    <source>
        <dbReference type="EMBL" id="MFF4523435.1"/>
    </source>
</evidence>
<name>A0ABW6UJ38_9ACTN</name>
<sequence length="433" mass="47267">MATVTIPGALADYLTDRFISDDETRDVLDAARRGRGRTLVIEPTSTRVLHVISRFAEHILAIPRAYTRATRDAARLWITRAGNAPALMVHKFDSTEDAYNRTQCGDDIRDGDVLVVEREGVVGFLRSAWPAAITEAHGELHTVEGDPRTLDDGQYVASIEAAEQIAREHGFALAVEVEVEVEVVEQFARTARAADAVEYAEQVGATVATVEDAEALYAAQLVTEADATAGTWQGAWIGEQPAADTLFDVERPAEQGALFDDRAAAPAAVEVERADVVAPEVTRASVDAYLAREYPALFAPEQSRPLALPPVQMWAVTHRVVIRGEWQGLIMCGLGRREAYDRADVLRYTGSKDVQVVPCEHGPHAHRDAQFPARCEGCGYKIPTGTEWHEACRPRPRPTPLDRARRAAVISAQFDRALDASAAVDALGDEPPF</sequence>
<dbReference type="EMBL" id="JBIAWJ010000009">
    <property type="protein sequence ID" value="MFF4523435.1"/>
    <property type="molecule type" value="Genomic_DNA"/>
</dbReference>
<dbReference type="RefSeq" id="WP_387887773.1">
    <property type="nucleotide sequence ID" value="NZ_JBIAWJ010000009.1"/>
</dbReference>
<accession>A0ABW6UJ38</accession>
<protein>
    <submittedName>
        <fullName evidence="1">Uncharacterized protein</fullName>
    </submittedName>
</protein>
<proteinExistence type="predicted"/>
<evidence type="ECO:0000313" key="2">
    <source>
        <dbReference type="Proteomes" id="UP001602058"/>
    </source>
</evidence>
<organism evidence="1 2">
    <name type="scientific">Streptomyces bluensis</name>
    <dbReference type="NCBI Taxonomy" id="33897"/>
    <lineage>
        <taxon>Bacteria</taxon>
        <taxon>Bacillati</taxon>
        <taxon>Actinomycetota</taxon>
        <taxon>Actinomycetes</taxon>
        <taxon>Kitasatosporales</taxon>
        <taxon>Streptomycetaceae</taxon>
        <taxon>Streptomyces</taxon>
    </lineage>
</organism>
<keyword evidence="2" id="KW-1185">Reference proteome</keyword>
<dbReference type="Proteomes" id="UP001602058">
    <property type="component" value="Unassembled WGS sequence"/>
</dbReference>
<comment type="caution">
    <text evidence="1">The sequence shown here is derived from an EMBL/GenBank/DDBJ whole genome shotgun (WGS) entry which is preliminary data.</text>
</comment>